<dbReference type="PANTHER" id="PTHR30055">
    <property type="entry name" value="HTH-TYPE TRANSCRIPTIONAL REGULATOR RUTR"/>
    <property type="match status" value="1"/>
</dbReference>
<protein>
    <submittedName>
        <fullName evidence="6">TetR/AcrR family transcriptional regulator</fullName>
    </submittedName>
</protein>
<keyword evidence="3" id="KW-0804">Transcription</keyword>
<evidence type="ECO:0000256" key="2">
    <source>
        <dbReference type="ARBA" id="ARBA00023125"/>
    </source>
</evidence>
<proteinExistence type="predicted"/>
<sequence length="200" mass="21833">MGRRSDHSREQIARMALEAARRIVREEGLGALTARRVAGAIGYSPGTLYLVFNNLDGLIMQLNAGTLDELFALLRRAAESGDGGRASIRALARGYVGFSLEHARLWGAVYEHRLPVGEQVPPWLQTRIERLVGLVETPLRELAPERDADQVRLAANALWSGIHGACILHLSGSLEKTRGGSPLEIADSLVDHYLRGFCGT</sequence>
<dbReference type="InterPro" id="IPR009057">
    <property type="entry name" value="Homeodomain-like_sf"/>
</dbReference>
<dbReference type="SUPFAM" id="SSF46689">
    <property type="entry name" value="Homeodomain-like"/>
    <property type="match status" value="1"/>
</dbReference>
<dbReference type="Gene3D" id="1.10.357.10">
    <property type="entry name" value="Tetracycline Repressor, domain 2"/>
    <property type="match status" value="1"/>
</dbReference>
<dbReference type="PROSITE" id="PS50977">
    <property type="entry name" value="HTH_TETR_2"/>
    <property type="match status" value="1"/>
</dbReference>
<accession>A0A657Q5L1</accession>
<dbReference type="InterPro" id="IPR025996">
    <property type="entry name" value="MT1864/Rv1816-like_C"/>
</dbReference>
<dbReference type="AlphaFoldDB" id="A0A657Q5L1"/>
<dbReference type="PANTHER" id="PTHR30055:SF234">
    <property type="entry name" value="HTH-TYPE TRANSCRIPTIONAL REGULATOR BETI"/>
    <property type="match status" value="1"/>
</dbReference>
<dbReference type="Proteomes" id="UP000250928">
    <property type="component" value="Unassembled WGS sequence"/>
</dbReference>
<evidence type="ECO:0000313" key="7">
    <source>
        <dbReference type="Proteomes" id="UP000250928"/>
    </source>
</evidence>
<keyword evidence="2 4" id="KW-0238">DNA-binding</keyword>
<dbReference type="SUPFAM" id="SSF48498">
    <property type="entry name" value="Tetracyclin repressor-like, C-terminal domain"/>
    <property type="match status" value="1"/>
</dbReference>
<evidence type="ECO:0000256" key="3">
    <source>
        <dbReference type="ARBA" id="ARBA00023163"/>
    </source>
</evidence>
<evidence type="ECO:0000313" key="6">
    <source>
        <dbReference type="EMBL" id="PUE00662.1"/>
    </source>
</evidence>
<comment type="caution">
    <text evidence="6">The sequence shown here is derived from an EMBL/GenBank/DDBJ whole genome shotgun (WGS) entry which is preliminary data.</text>
</comment>
<organism evidence="6 7">
    <name type="scientific">Candidatus Sedimenticola endophacoides</name>
    <dbReference type="NCBI Taxonomy" id="2548426"/>
    <lineage>
        <taxon>Bacteria</taxon>
        <taxon>Pseudomonadati</taxon>
        <taxon>Pseudomonadota</taxon>
        <taxon>Gammaproteobacteria</taxon>
        <taxon>Chromatiales</taxon>
        <taxon>Sedimenticolaceae</taxon>
        <taxon>Sedimenticola</taxon>
    </lineage>
</organism>
<dbReference type="EMBL" id="PQCO01000217">
    <property type="protein sequence ID" value="PUE00662.1"/>
    <property type="molecule type" value="Genomic_DNA"/>
</dbReference>
<evidence type="ECO:0000256" key="4">
    <source>
        <dbReference type="PROSITE-ProRule" id="PRU00335"/>
    </source>
</evidence>
<dbReference type="Pfam" id="PF00440">
    <property type="entry name" value="TetR_N"/>
    <property type="match status" value="1"/>
</dbReference>
<dbReference type="InterPro" id="IPR050109">
    <property type="entry name" value="HTH-type_TetR-like_transc_reg"/>
</dbReference>
<feature type="DNA-binding region" description="H-T-H motif" evidence="4">
    <location>
        <begin position="33"/>
        <end position="52"/>
    </location>
</feature>
<dbReference type="GO" id="GO:0003700">
    <property type="term" value="F:DNA-binding transcription factor activity"/>
    <property type="evidence" value="ECO:0007669"/>
    <property type="project" value="TreeGrafter"/>
</dbReference>
<keyword evidence="1" id="KW-0805">Transcription regulation</keyword>
<evidence type="ECO:0000259" key="5">
    <source>
        <dbReference type="PROSITE" id="PS50977"/>
    </source>
</evidence>
<dbReference type="GO" id="GO:0000976">
    <property type="term" value="F:transcription cis-regulatory region binding"/>
    <property type="evidence" value="ECO:0007669"/>
    <property type="project" value="TreeGrafter"/>
</dbReference>
<dbReference type="Pfam" id="PF13305">
    <property type="entry name" value="TetR_C_33"/>
    <property type="match status" value="1"/>
</dbReference>
<reference evidence="6 7" key="1">
    <citation type="submission" date="2018-01" db="EMBL/GenBank/DDBJ databases">
        <title>Novel co-symbiosis in the lucinid bivalve Phacoides pectinatus.</title>
        <authorList>
            <person name="Lim S.J."/>
            <person name="Davis B.G."/>
            <person name="Gill D.E."/>
            <person name="Engel A.S."/>
            <person name="Anderson L.C."/>
            <person name="Campbell B.J."/>
        </authorList>
    </citation>
    <scope>NUCLEOTIDE SEQUENCE [LARGE SCALE GENOMIC DNA]</scope>
    <source>
        <strain evidence="6">N3_P5</strain>
    </source>
</reference>
<gene>
    <name evidence="6" type="ORF">C3L24_09080</name>
</gene>
<dbReference type="InterPro" id="IPR036271">
    <property type="entry name" value="Tet_transcr_reg_TetR-rel_C_sf"/>
</dbReference>
<dbReference type="InterPro" id="IPR001647">
    <property type="entry name" value="HTH_TetR"/>
</dbReference>
<name>A0A657Q5L1_9GAMM</name>
<feature type="domain" description="HTH tetR-type" evidence="5">
    <location>
        <begin position="10"/>
        <end position="70"/>
    </location>
</feature>
<evidence type="ECO:0000256" key="1">
    <source>
        <dbReference type="ARBA" id="ARBA00023015"/>
    </source>
</evidence>